<proteinExistence type="predicted"/>
<organism evidence="1 2">
    <name type="scientific">Herbidospora solisilvae</name>
    <dbReference type="NCBI Taxonomy" id="2696284"/>
    <lineage>
        <taxon>Bacteria</taxon>
        <taxon>Bacillati</taxon>
        <taxon>Actinomycetota</taxon>
        <taxon>Actinomycetes</taxon>
        <taxon>Streptosporangiales</taxon>
        <taxon>Streptosporangiaceae</taxon>
        <taxon>Herbidospora</taxon>
    </lineage>
</organism>
<sequence length="147" mass="16412">MSEMIQVFEFARTGRLGFVTLGMSLDEVLRQMEPPDGMTDGACPIYAFRDVQLGFSDANVLWLIMVEPRGDLTLPSPIGSGGAFHTPKLSHVMAYMRKVNEDVEWCEPYVPGEEWLRVCRSGVNLSFDDDGTLQTAGLSDKRYLSEV</sequence>
<gene>
    <name evidence="1" type="ORF">GT755_06215</name>
</gene>
<evidence type="ECO:0000313" key="1">
    <source>
        <dbReference type="EMBL" id="NAS21279.1"/>
    </source>
</evidence>
<dbReference type="Proteomes" id="UP000479526">
    <property type="component" value="Unassembled WGS sequence"/>
</dbReference>
<dbReference type="RefSeq" id="WP_161478773.1">
    <property type="nucleotide sequence ID" value="NZ_WXEW01000002.1"/>
</dbReference>
<dbReference type="EMBL" id="WXEW01000002">
    <property type="protein sequence ID" value="NAS21279.1"/>
    <property type="molecule type" value="Genomic_DNA"/>
</dbReference>
<comment type="caution">
    <text evidence="1">The sequence shown here is derived from an EMBL/GenBank/DDBJ whole genome shotgun (WGS) entry which is preliminary data.</text>
</comment>
<evidence type="ECO:0000313" key="2">
    <source>
        <dbReference type="Proteomes" id="UP000479526"/>
    </source>
</evidence>
<keyword evidence="2" id="KW-1185">Reference proteome</keyword>
<dbReference type="AlphaFoldDB" id="A0A7C9JRL4"/>
<name>A0A7C9JRL4_9ACTN</name>
<accession>A0A7C9JRL4</accession>
<reference evidence="1 2" key="1">
    <citation type="submission" date="2020-01" db="EMBL/GenBank/DDBJ databases">
        <title>Herbidospora sp. NEAU-GS84 nov., a novel actinomycete isolated from soil.</title>
        <authorList>
            <person name="Han L."/>
        </authorList>
    </citation>
    <scope>NUCLEOTIDE SEQUENCE [LARGE SCALE GENOMIC DNA]</scope>
    <source>
        <strain evidence="1 2">NEAU-GS84</strain>
    </source>
</reference>
<protein>
    <submittedName>
        <fullName evidence="1">Uncharacterized protein</fullName>
    </submittedName>
</protein>